<dbReference type="AlphaFoldDB" id="A0AAX4HVF4"/>
<proteinExistence type="predicted"/>
<keyword evidence="2" id="KW-1185">Reference proteome</keyword>
<accession>A0AAX4HVF4</accession>
<dbReference type="Proteomes" id="UP001324634">
    <property type="component" value="Chromosome"/>
</dbReference>
<protein>
    <submittedName>
        <fullName evidence="1">Uncharacterized protein</fullName>
    </submittedName>
</protein>
<evidence type="ECO:0000313" key="2">
    <source>
        <dbReference type="Proteomes" id="UP001324634"/>
    </source>
</evidence>
<dbReference type="EMBL" id="CP139487">
    <property type="protein sequence ID" value="WPU67068.1"/>
    <property type="molecule type" value="Genomic_DNA"/>
</dbReference>
<organism evidence="1 2">
    <name type="scientific">Peredibacter starrii</name>
    <dbReference type="NCBI Taxonomy" id="28202"/>
    <lineage>
        <taxon>Bacteria</taxon>
        <taxon>Pseudomonadati</taxon>
        <taxon>Bdellovibrionota</taxon>
        <taxon>Bacteriovoracia</taxon>
        <taxon>Bacteriovoracales</taxon>
        <taxon>Bacteriovoracaceae</taxon>
        <taxon>Peredibacter</taxon>
    </lineage>
</organism>
<sequence length="82" mass="9863">MRILVYVLGLYMMSEAYGEDQKVIYQYKKYEKFDLGNLEVKGQLIAPGDISVRERERKRFELDLYTRKDFDGFIKKDIESLR</sequence>
<reference evidence="1 2" key="1">
    <citation type="submission" date="2023-11" db="EMBL/GenBank/DDBJ databases">
        <title>Peredibacter starrii A3.12.</title>
        <authorList>
            <person name="Mitchell R.J."/>
        </authorList>
    </citation>
    <scope>NUCLEOTIDE SEQUENCE [LARGE SCALE GENOMIC DNA]</scope>
    <source>
        <strain evidence="1 2">A3.12</strain>
    </source>
</reference>
<evidence type="ECO:0000313" key="1">
    <source>
        <dbReference type="EMBL" id="WPU67068.1"/>
    </source>
</evidence>
<dbReference type="KEGG" id="psti:SOO65_09915"/>
<dbReference type="RefSeq" id="WP_321399894.1">
    <property type="nucleotide sequence ID" value="NZ_CP139487.1"/>
</dbReference>
<gene>
    <name evidence="1" type="ORF">SOO65_09915</name>
</gene>
<name>A0AAX4HVF4_9BACT</name>